<dbReference type="InterPro" id="IPR017871">
    <property type="entry name" value="ABC_transporter-like_CS"/>
</dbReference>
<dbReference type="PROSITE" id="PS50893">
    <property type="entry name" value="ABC_TRANSPORTER_2"/>
    <property type="match status" value="1"/>
</dbReference>
<evidence type="ECO:0000256" key="2">
    <source>
        <dbReference type="ARBA" id="ARBA00022448"/>
    </source>
</evidence>
<keyword evidence="8 11" id="KW-1133">Transmembrane helix</keyword>
<dbReference type="KEGG" id="nda:Ndas_3402"/>
<keyword evidence="3" id="KW-1003">Cell membrane</keyword>
<dbReference type="Gene3D" id="1.20.1560.10">
    <property type="entry name" value="ABC transporter type 1, transmembrane domain"/>
    <property type="match status" value="1"/>
</dbReference>
<dbReference type="SMART" id="SM00382">
    <property type="entry name" value="AAA"/>
    <property type="match status" value="1"/>
</dbReference>
<evidence type="ECO:0000259" key="13">
    <source>
        <dbReference type="PROSITE" id="PS50929"/>
    </source>
</evidence>
<feature type="domain" description="ABC transmembrane type-1" evidence="13">
    <location>
        <begin position="47"/>
        <end position="328"/>
    </location>
</feature>
<feature type="transmembrane region" description="Helical" evidence="11">
    <location>
        <begin position="263"/>
        <end position="285"/>
    </location>
</feature>
<keyword evidence="5 11" id="KW-0812">Transmembrane</keyword>
<keyword evidence="4" id="KW-0997">Cell inner membrane</keyword>
<evidence type="ECO:0000256" key="10">
    <source>
        <dbReference type="ARBA" id="ARBA00023455"/>
    </source>
</evidence>
<dbReference type="Proteomes" id="UP000002219">
    <property type="component" value="Chromosome 1"/>
</dbReference>
<name>D7B3P0_NOCDD</name>
<dbReference type="GO" id="GO:0016887">
    <property type="term" value="F:ATP hydrolysis activity"/>
    <property type="evidence" value="ECO:0007669"/>
    <property type="project" value="InterPro"/>
</dbReference>
<dbReference type="Pfam" id="PF00664">
    <property type="entry name" value="ABC_membrane"/>
    <property type="match status" value="1"/>
</dbReference>
<dbReference type="InterPro" id="IPR039421">
    <property type="entry name" value="Type_1_exporter"/>
</dbReference>
<keyword evidence="6" id="KW-0547">Nucleotide-binding</keyword>
<feature type="transmembrane region" description="Helical" evidence="11">
    <location>
        <begin position="291"/>
        <end position="310"/>
    </location>
</feature>
<evidence type="ECO:0000313" key="15">
    <source>
        <dbReference type="Proteomes" id="UP000002219"/>
    </source>
</evidence>
<dbReference type="CDD" id="cd18550">
    <property type="entry name" value="ABC_6TM_exporter_like"/>
    <property type="match status" value="1"/>
</dbReference>
<dbReference type="Gene3D" id="3.40.50.300">
    <property type="entry name" value="P-loop containing nucleotide triphosphate hydrolases"/>
    <property type="match status" value="1"/>
</dbReference>
<evidence type="ECO:0000313" key="14">
    <source>
        <dbReference type="EMBL" id="ADH68807.1"/>
    </source>
</evidence>
<dbReference type="HOGENOM" id="CLU_000604_84_3_11"/>
<dbReference type="EMBL" id="CP002040">
    <property type="protein sequence ID" value="ADH68807.1"/>
    <property type="molecule type" value="Genomic_DNA"/>
</dbReference>
<dbReference type="InterPro" id="IPR003593">
    <property type="entry name" value="AAA+_ATPase"/>
</dbReference>
<feature type="transmembrane region" description="Helical" evidence="11">
    <location>
        <begin position="79"/>
        <end position="100"/>
    </location>
</feature>
<dbReference type="InterPro" id="IPR003439">
    <property type="entry name" value="ABC_transporter-like_ATP-bd"/>
</dbReference>
<dbReference type="PANTHER" id="PTHR43394:SF1">
    <property type="entry name" value="ATP-BINDING CASSETTE SUB-FAMILY B MEMBER 10, MITOCHONDRIAL"/>
    <property type="match status" value="1"/>
</dbReference>
<evidence type="ECO:0000256" key="3">
    <source>
        <dbReference type="ARBA" id="ARBA00022475"/>
    </source>
</evidence>
<dbReference type="InterPro" id="IPR011527">
    <property type="entry name" value="ABC1_TM_dom"/>
</dbReference>
<sequence length="622" mass="66637">MTMMSGRPSYRALVNDGSAKGQSLPPGITRRIISYARPHWRVILCFLLVTTVGAGIVVANPLLLKAIIDRGILTGNTALVVWLALAAAGLAVLESGLTLLGRWLSSRIGEGVIYQLRTQVFTHVQRMPVAFFTRTQTGSLISRLNTDVVGAQRAITSVLQSVVSNVVSATAVIVTMIALSWQVTLIALALVPLFVVPAKVIGRRLAHISRDAMDTNADMSSLMTERFNVGGAMLVKLYGRPEEESAGFARRASRVRDLGVRQAVFGSLLFSMLGLITALAMAMVYGVGGVLAIGGAFEVGTLVALTTLLARLYGPVTTLSNVHVEIMTALVSFDRVFEVLDLEPGIRESPDARNLPGERLGVEFDNVSFRYPAAKESSVASLELTPQASVDEDTQVLSGVSFRAEPGTMVALVGPSGAGKTTLTHLVSRLYDPTEGRVLVGGLDLREVTGDSLREAVGVVTQDAQLFHDTVGANLRYARPEATDAELEEVLRMARLGTLLDQLPNGLDTMVGDRGYRLSGGEKQRLAIARLLLKAPSVVVLDEATAHLDSGSEAAVQEALSVALEGRTSLVIAHRLATVREADQILVLEDGRILERGTHDELLVQGGLYTALYRTQFAPQSR</sequence>
<dbReference type="PROSITE" id="PS00211">
    <property type="entry name" value="ABC_TRANSPORTER_1"/>
    <property type="match status" value="1"/>
</dbReference>
<feature type="transmembrane region" description="Helical" evidence="11">
    <location>
        <begin position="162"/>
        <end position="179"/>
    </location>
</feature>
<keyword evidence="7" id="KW-0067">ATP-binding</keyword>
<keyword evidence="15" id="KW-1185">Reference proteome</keyword>
<evidence type="ECO:0000256" key="1">
    <source>
        <dbReference type="ARBA" id="ARBA00004429"/>
    </source>
</evidence>
<comment type="subcellular location">
    <subcellularLocation>
        <location evidence="1">Cell inner membrane</location>
        <topology evidence="1">Multi-pass membrane protein</topology>
    </subcellularLocation>
</comment>
<evidence type="ECO:0000256" key="4">
    <source>
        <dbReference type="ARBA" id="ARBA00022519"/>
    </source>
</evidence>
<evidence type="ECO:0000256" key="7">
    <source>
        <dbReference type="ARBA" id="ARBA00022840"/>
    </source>
</evidence>
<accession>D7B3P0</accession>
<keyword evidence="9 11" id="KW-0472">Membrane</keyword>
<dbReference type="PROSITE" id="PS50929">
    <property type="entry name" value="ABC_TM1F"/>
    <property type="match status" value="1"/>
</dbReference>
<evidence type="ECO:0000256" key="8">
    <source>
        <dbReference type="ARBA" id="ARBA00022989"/>
    </source>
</evidence>
<dbReference type="AlphaFoldDB" id="D7B3P0"/>
<dbReference type="SUPFAM" id="SSF52540">
    <property type="entry name" value="P-loop containing nucleoside triphosphate hydrolases"/>
    <property type="match status" value="1"/>
</dbReference>
<dbReference type="eggNOG" id="COG1132">
    <property type="taxonomic scope" value="Bacteria"/>
</dbReference>
<reference evidence="14 15" key="1">
    <citation type="journal article" date="2010" name="Stand. Genomic Sci.">
        <title>Complete genome sequence of Nocardiopsis dassonvillei type strain (IMRU 509).</title>
        <authorList>
            <person name="Sun H."/>
            <person name="Lapidus A."/>
            <person name="Nolan M."/>
            <person name="Lucas S."/>
            <person name="Del Rio T.G."/>
            <person name="Tice H."/>
            <person name="Cheng J.F."/>
            <person name="Tapia R."/>
            <person name="Han C."/>
            <person name="Goodwin L."/>
            <person name="Pitluck S."/>
            <person name="Pagani I."/>
            <person name="Ivanova N."/>
            <person name="Mavromatis K."/>
            <person name="Mikhailova N."/>
            <person name="Pati A."/>
            <person name="Chen A."/>
            <person name="Palaniappan K."/>
            <person name="Land M."/>
            <person name="Hauser L."/>
            <person name="Chang Y.J."/>
            <person name="Jeffries C.D."/>
            <person name="Djao O.D."/>
            <person name="Rohde M."/>
            <person name="Sikorski J."/>
            <person name="Goker M."/>
            <person name="Woyke T."/>
            <person name="Bristow J."/>
            <person name="Eisen J.A."/>
            <person name="Markowitz V."/>
            <person name="Hugenholtz P."/>
            <person name="Kyrpides N.C."/>
            <person name="Klenk H.P."/>
        </authorList>
    </citation>
    <scope>NUCLEOTIDE SEQUENCE [LARGE SCALE GENOMIC DNA]</scope>
    <source>
        <strain evidence="15">ATCC 23218 / DSM 43111 / CIP 107115 / JCM 7437 / KCTC 9190 / NBRC 14626 / NCTC 10488 / NRRL B-5397 / IMRU 509</strain>
    </source>
</reference>
<dbReference type="Pfam" id="PF00005">
    <property type="entry name" value="ABC_tran"/>
    <property type="match status" value="1"/>
</dbReference>
<dbReference type="SUPFAM" id="SSF90123">
    <property type="entry name" value="ABC transporter transmembrane region"/>
    <property type="match status" value="1"/>
</dbReference>
<dbReference type="GO" id="GO:0005524">
    <property type="term" value="F:ATP binding"/>
    <property type="evidence" value="ECO:0007669"/>
    <property type="project" value="UniProtKB-KW"/>
</dbReference>
<keyword evidence="2" id="KW-0813">Transport</keyword>
<evidence type="ECO:0000256" key="11">
    <source>
        <dbReference type="SAM" id="Phobius"/>
    </source>
</evidence>
<dbReference type="FunFam" id="3.40.50.300:FF:000221">
    <property type="entry name" value="Multidrug ABC transporter ATP-binding protein"/>
    <property type="match status" value="1"/>
</dbReference>
<evidence type="ECO:0000259" key="12">
    <source>
        <dbReference type="PROSITE" id="PS50893"/>
    </source>
</evidence>
<protein>
    <submittedName>
        <fullName evidence="14">ABC transporter related protein</fullName>
    </submittedName>
</protein>
<proteinExistence type="inferred from homology"/>
<dbReference type="InterPro" id="IPR027417">
    <property type="entry name" value="P-loop_NTPase"/>
</dbReference>
<dbReference type="InterPro" id="IPR036640">
    <property type="entry name" value="ABC1_TM_sf"/>
</dbReference>
<feature type="domain" description="ABC transporter" evidence="12">
    <location>
        <begin position="362"/>
        <end position="615"/>
    </location>
</feature>
<dbReference type="GO" id="GO:0005886">
    <property type="term" value="C:plasma membrane"/>
    <property type="evidence" value="ECO:0007669"/>
    <property type="project" value="UniProtKB-SubCell"/>
</dbReference>
<dbReference type="GO" id="GO:0015421">
    <property type="term" value="F:ABC-type oligopeptide transporter activity"/>
    <property type="evidence" value="ECO:0007669"/>
    <property type="project" value="TreeGrafter"/>
</dbReference>
<dbReference type="PANTHER" id="PTHR43394">
    <property type="entry name" value="ATP-DEPENDENT PERMEASE MDL1, MITOCHONDRIAL"/>
    <property type="match status" value="1"/>
</dbReference>
<feature type="transmembrane region" description="Helical" evidence="11">
    <location>
        <begin position="185"/>
        <end position="202"/>
    </location>
</feature>
<dbReference type="STRING" id="446468.Ndas_3402"/>
<feature type="transmembrane region" description="Helical" evidence="11">
    <location>
        <begin position="40"/>
        <end position="59"/>
    </location>
</feature>
<gene>
    <name evidence="14" type="ordered locus">Ndas_3402</name>
</gene>
<evidence type="ECO:0000256" key="9">
    <source>
        <dbReference type="ARBA" id="ARBA00023136"/>
    </source>
</evidence>
<organism evidence="14 15">
    <name type="scientific">Nocardiopsis dassonvillei (strain ATCC 23218 / DSM 43111 / CIP 107115 / JCM 7437 / KCTC 9190 / NBRC 14626 / NCTC 10488 / NRRL B-5397 / IMRU 509)</name>
    <name type="common">Actinomadura dassonvillei</name>
    <dbReference type="NCBI Taxonomy" id="446468"/>
    <lineage>
        <taxon>Bacteria</taxon>
        <taxon>Bacillati</taxon>
        <taxon>Actinomycetota</taxon>
        <taxon>Actinomycetes</taxon>
        <taxon>Streptosporangiales</taxon>
        <taxon>Nocardiopsidaceae</taxon>
        <taxon>Nocardiopsis</taxon>
    </lineage>
</organism>
<evidence type="ECO:0000256" key="6">
    <source>
        <dbReference type="ARBA" id="ARBA00022741"/>
    </source>
</evidence>
<evidence type="ECO:0000256" key="5">
    <source>
        <dbReference type="ARBA" id="ARBA00022692"/>
    </source>
</evidence>
<comment type="similarity">
    <text evidence="10">Belongs to the ABC transporter superfamily. Siderophore-Fe(3+) uptake transporter (SIUT) (TC 3.A.1.21) family.</text>
</comment>